<evidence type="ECO:0000256" key="1">
    <source>
        <dbReference type="SAM" id="MobiDB-lite"/>
    </source>
</evidence>
<organism evidence="2 3">
    <name type="scientific">Heracleum sosnowskyi</name>
    <dbReference type="NCBI Taxonomy" id="360622"/>
    <lineage>
        <taxon>Eukaryota</taxon>
        <taxon>Viridiplantae</taxon>
        <taxon>Streptophyta</taxon>
        <taxon>Embryophyta</taxon>
        <taxon>Tracheophyta</taxon>
        <taxon>Spermatophyta</taxon>
        <taxon>Magnoliopsida</taxon>
        <taxon>eudicotyledons</taxon>
        <taxon>Gunneridae</taxon>
        <taxon>Pentapetalae</taxon>
        <taxon>asterids</taxon>
        <taxon>campanulids</taxon>
        <taxon>Apiales</taxon>
        <taxon>Apiaceae</taxon>
        <taxon>Apioideae</taxon>
        <taxon>apioid superclade</taxon>
        <taxon>Tordylieae</taxon>
        <taxon>Tordyliinae</taxon>
        <taxon>Heracleum</taxon>
    </lineage>
</organism>
<reference evidence="2" key="2">
    <citation type="submission" date="2023-05" db="EMBL/GenBank/DDBJ databases">
        <authorList>
            <person name="Schelkunov M.I."/>
        </authorList>
    </citation>
    <scope>NUCLEOTIDE SEQUENCE</scope>
    <source>
        <strain evidence="2">Hsosn_3</strain>
        <tissue evidence="2">Leaf</tissue>
    </source>
</reference>
<dbReference type="InterPro" id="IPR012340">
    <property type="entry name" value="NA-bd_OB-fold"/>
</dbReference>
<keyword evidence="3" id="KW-1185">Reference proteome</keyword>
<sequence>MQSRRAEQAGGSRAGSRRFTCRAVPAGRAVPVANFSPLTYSLEETMEHKRSSKRNTESLLTNVFNYELGMMKENLETHNRFVSTTELLKELCAVDVPNEHVMSYEITQDVQTLNSNVIGQNEKLPLLTNLWNYDLRMMKDKVNVNKQKQNRVPPLKRTTPTAPNKKQRVVNPKIQFNPSTVSPGTPEVHLQLPKTRTPLSPVSNNIMSDANDSKSHRIKSSYAAECQNTKMTHFGKSQKTFTQIKPRSHLSVPVQNAKTPVSKSSTLCDCKSNNVNSSCSPLYCNGLSSFPNSQSPGYRKFPKPFTQVTLSPQLCYSKTEKRKLSCYSLSSQCSGSGKNTPPPGIGKTPLYQSKKTKTLPVGKEAEMEKKLYRPGATKHYEGDIDYSFVVGFDSDDSESESDRDLYIPDHFEDGEFTTYEIQTDASKDTQTNHSRLYNKGKQPMEIPLRKLDFNGNERDTSTMDFNDDIEYAHITDFRSDQSDGDSEYEMGEDVDYEHFEMQTQAENGKINLSSRIHAFIAAPIFPQFEKKLEEGQIYELQTFKVKTYNGDETNRAVRNDKHIYFTADTNLEKETIPGIKIPKHSFDLFNLEDMEAMKNDNRFLTDIVAVIEDVQPKVCYTKNSEEKSHVPIVISDGRTTLNVTFFNELGNNFLETYQTADTKPVIIIIAFVKVTEWKDVLNLTNFPATRFYLNTDHSAVDMLRQRLAMPNFYVMDIDDDDDEEVCEVSILKISEIRKLNEAYVEKKVACEITVKKFDEKMNWYSPFCIECDEDINEVDGKYFCTTKTCQRNYPYPDKRFRLYSLCSDDTGTIPIVWPDDEICRLTGKTVYDVEAEEFEVEGCNKIPELLKSFEKKTYKITIILKDENLKQGSKVYMASNISNPIEMSGNHSPTQNVNVDVKETELTTISAENDLICKDFSPPTEKSSNKCRPRIYLEDVDNQAAKEPKLKNVKLEKVNSLLNN</sequence>
<comment type="caution">
    <text evidence="2">The sequence shown here is derived from an EMBL/GenBank/DDBJ whole genome shotgun (WGS) entry which is preliminary data.</text>
</comment>
<dbReference type="SUPFAM" id="SSF50249">
    <property type="entry name" value="Nucleic acid-binding proteins"/>
    <property type="match status" value="2"/>
</dbReference>
<evidence type="ECO:0000313" key="2">
    <source>
        <dbReference type="EMBL" id="KAK1362026.1"/>
    </source>
</evidence>
<reference evidence="2" key="1">
    <citation type="submission" date="2023-02" db="EMBL/GenBank/DDBJ databases">
        <title>Genome of toxic invasive species Heracleum sosnowskyi carries increased number of genes despite the absence of recent whole-genome duplications.</title>
        <authorList>
            <person name="Schelkunov M."/>
            <person name="Shtratnikova V."/>
            <person name="Makarenko M."/>
            <person name="Klepikova A."/>
            <person name="Omelchenko D."/>
            <person name="Novikova G."/>
            <person name="Obukhova E."/>
            <person name="Bogdanov V."/>
            <person name="Penin A."/>
            <person name="Logacheva M."/>
        </authorList>
    </citation>
    <scope>NUCLEOTIDE SEQUENCE</scope>
    <source>
        <strain evidence="2">Hsosn_3</strain>
        <tissue evidence="2">Leaf</tissue>
    </source>
</reference>
<dbReference type="Gene3D" id="2.40.50.140">
    <property type="entry name" value="Nucleic acid-binding proteins"/>
    <property type="match status" value="3"/>
</dbReference>
<dbReference type="PANTHER" id="PTHR47165:SF4">
    <property type="entry name" value="OS03G0429900 PROTEIN"/>
    <property type="match status" value="1"/>
</dbReference>
<dbReference type="EMBL" id="JAUIZM010000010">
    <property type="protein sequence ID" value="KAK1362026.1"/>
    <property type="molecule type" value="Genomic_DNA"/>
</dbReference>
<feature type="compositionally biased region" description="Polar residues" evidence="1">
    <location>
        <begin position="197"/>
        <end position="210"/>
    </location>
</feature>
<feature type="region of interest" description="Disordered" evidence="1">
    <location>
        <begin position="195"/>
        <end position="214"/>
    </location>
</feature>
<dbReference type="PANTHER" id="PTHR47165">
    <property type="entry name" value="OS03G0429900 PROTEIN"/>
    <property type="match status" value="1"/>
</dbReference>
<name>A0AAD8M631_9APIA</name>
<evidence type="ECO:0000313" key="3">
    <source>
        <dbReference type="Proteomes" id="UP001237642"/>
    </source>
</evidence>
<accession>A0AAD8M631</accession>
<dbReference type="AlphaFoldDB" id="A0AAD8M631"/>
<proteinExistence type="predicted"/>
<dbReference type="Proteomes" id="UP001237642">
    <property type="component" value="Unassembled WGS sequence"/>
</dbReference>
<protein>
    <recommendedName>
        <fullName evidence="4">Replication factor A C-terminal domain-containing protein</fullName>
    </recommendedName>
</protein>
<evidence type="ECO:0008006" key="4">
    <source>
        <dbReference type="Google" id="ProtNLM"/>
    </source>
</evidence>
<gene>
    <name evidence="2" type="ORF">POM88_046500</name>
</gene>